<keyword evidence="3" id="KW-1185">Reference proteome</keyword>
<gene>
    <name evidence="2" type="ORF">CEXT_595551</name>
</gene>
<evidence type="ECO:0000313" key="2">
    <source>
        <dbReference type="EMBL" id="GIZ00311.1"/>
    </source>
</evidence>
<accession>A0AAV4Y1I4</accession>
<proteinExistence type="predicted"/>
<comment type="caution">
    <text evidence="2">The sequence shown here is derived from an EMBL/GenBank/DDBJ whole genome shotgun (WGS) entry which is preliminary data.</text>
</comment>
<evidence type="ECO:0000256" key="1">
    <source>
        <dbReference type="SAM" id="MobiDB-lite"/>
    </source>
</evidence>
<organism evidence="2 3">
    <name type="scientific">Caerostris extrusa</name>
    <name type="common">Bark spider</name>
    <name type="synonym">Caerostris bankana</name>
    <dbReference type="NCBI Taxonomy" id="172846"/>
    <lineage>
        <taxon>Eukaryota</taxon>
        <taxon>Metazoa</taxon>
        <taxon>Ecdysozoa</taxon>
        <taxon>Arthropoda</taxon>
        <taxon>Chelicerata</taxon>
        <taxon>Arachnida</taxon>
        <taxon>Araneae</taxon>
        <taxon>Araneomorphae</taxon>
        <taxon>Entelegynae</taxon>
        <taxon>Araneoidea</taxon>
        <taxon>Araneidae</taxon>
        <taxon>Caerostris</taxon>
    </lineage>
</organism>
<dbReference type="EMBL" id="BPLR01001146">
    <property type="protein sequence ID" value="GIZ00311.1"/>
    <property type="molecule type" value="Genomic_DNA"/>
</dbReference>
<feature type="region of interest" description="Disordered" evidence="1">
    <location>
        <begin position="42"/>
        <end position="83"/>
    </location>
</feature>
<sequence length="83" mass="9271">MVMLFSQTLKTHARLFQLGLLENKNPQTDLAAFTHNCGSSLGYSHANSSPSRMSDCPRLLHDKGIRHSPPRPPPHPRASRRQA</sequence>
<dbReference type="Proteomes" id="UP001054945">
    <property type="component" value="Unassembled WGS sequence"/>
</dbReference>
<evidence type="ECO:0000313" key="3">
    <source>
        <dbReference type="Proteomes" id="UP001054945"/>
    </source>
</evidence>
<protein>
    <submittedName>
        <fullName evidence="2">Uncharacterized protein</fullName>
    </submittedName>
</protein>
<dbReference type="AlphaFoldDB" id="A0AAV4Y1I4"/>
<reference evidence="2 3" key="1">
    <citation type="submission" date="2021-06" db="EMBL/GenBank/DDBJ databases">
        <title>Caerostris extrusa draft genome.</title>
        <authorList>
            <person name="Kono N."/>
            <person name="Arakawa K."/>
        </authorList>
    </citation>
    <scope>NUCLEOTIDE SEQUENCE [LARGE SCALE GENOMIC DNA]</scope>
</reference>
<feature type="compositionally biased region" description="Polar residues" evidence="1">
    <location>
        <begin position="42"/>
        <end position="52"/>
    </location>
</feature>
<name>A0AAV4Y1I4_CAEEX</name>